<dbReference type="AlphaFoldDB" id="A0A5D4GPB6"/>
<gene>
    <name evidence="1" type="ORF">FY036_22370</name>
</gene>
<sequence length="224" mass="25108">MTLLGNAAVAMWWNVADTHRTEFHEWHSKEHLPERLGIPGFNRGSRWQQEEGGDFFVLYELAAYETLTSDAYLTRLNNPTLWSKTMMPLHRDMVRSQCRVVASEGRGVATYVSTVRLSPQEGAREKLERHLVPLLSRLPERFGVTGAHLLRTETPQAALTTEQQIRGGDAVADWIILVNGHNLAALRTVCSVVLDQGVLEEYGAAATVHGEPYRLVHAMVPQDV</sequence>
<name>A0A5D4GPB6_9HYPH</name>
<proteinExistence type="predicted"/>
<organism evidence="1 2">
    <name type="scientific">Neoaquamicrobium microcysteis</name>
    <dbReference type="NCBI Taxonomy" id="2682781"/>
    <lineage>
        <taxon>Bacteria</taxon>
        <taxon>Pseudomonadati</taxon>
        <taxon>Pseudomonadota</taxon>
        <taxon>Alphaproteobacteria</taxon>
        <taxon>Hyphomicrobiales</taxon>
        <taxon>Phyllobacteriaceae</taxon>
        <taxon>Neoaquamicrobium</taxon>
    </lineage>
</organism>
<comment type="caution">
    <text evidence="1">The sequence shown here is derived from an EMBL/GenBank/DDBJ whole genome shotgun (WGS) entry which is preliminary data.</text>
</comment>
<dbReference type="Proteomes" id="UP000323258">
    <property type="component" value="Unassembled WGS sequence"/>
</dbReference>
<reference evidence="1 2" key="1">
    <citation type="submission" date="2019-08" db="EMBL/GenBank/DDBJ databases">
        <authorList>
            <person name="Seo Y.L."/>
        </authorList>
    </citation>
    <scope>NUCLEOTIDE SEQUENCE [LARGE SCALE GENOMIC DNA]</scope>
    <source>
        <strain evidence="1 2">MaA-C15</strain>
    </source>
</reference>
<evidence type="ECO:0000313" key="1">
    <source>
        <dbReference type="EMBL" id="TYR29599.1"/>
    </source>
</evidence>
<dbReference type="RefSeq" id="WP_148916908.1">
    <property type="nucleotide sequence ID" value="NZ_VSZS01000068.1"/>
</dbReference>
<keyword evidence="2" id="KW-1185">Reference proteome</keyword>
<dbReference type="OrthoDB" id="3034735at2"/>
<dbReference type="EMBL" id="VSZS01000068">
    <property type="protein sequence ID" value="TYR29599.1"/>
    <property type="molecule type" value="Genomic_DNA"/>
</dbReference>
<reference evidence="1 2" key="2">
    <citation type="submission" date="2019-09" db="EMBL/GenBank/DDBJ databases">
        <title>Mesorhizobium sp. MaA-C15 isolated from Microcystis aeruginosa.</title>
        <authorList>
            <person name="Jeong S.E."/>
            <person name="Jin H.M."/>
            <person name="Jeon C.O."/>
        </authorList>
    </citation>
    <scope>NUCLEOTIDE SEQUENCE [LARGE SCALE GENOMIC DNA]</scope>
    <source>
        <strain evidence="1 2">MaA-C15</strain>
    </source>
</reference>
<protein>
    <submittedName>
        <fullName evidence="1">Uncharacterized protein</fullName>
    </submittedName>
</protein>
<accession>A0A5D4GPB6</accession>
<evidence type="ECO:0000313" key="2">
    <source>
        <dbReference type="Proteomes" id="UP000323258"/>
    </source>
</evidence>